<dbReference type="CDD" id="cd02094">
    <property type="entry name" value="P-type_ATPase_Cu-like"/>
    <property type="match status" value="1"/>
</dbReference>
<keyword evidence="11 23" id="KW-0547">Nucleotide-binding</keyword>
<evidence type="ECO:0000256" key="22">
    <source>
        <dbReference type="ARBA" id="ARBA00049289"/>
    </source>
</evidence>
<keyword evidence="13 23" id="KW-0067">ATP-binding</keyword>
<keyword evidence="7" id="KW-0597">Phosphoprotein</keyword>
<dbReference type="GO" id="GO:0005886">
    <property type="term" value="C:plasma membrane"/>
    <property type="evidence" value="ECO:0007669"/>
    <property type="project" value="UniProtKB-SubCell"/>
</dbReference>
<dbReference type="InterPro" id="IPR044492">
    <property type="entry name" value="P_typ_ATPase_HD_dom"/>
</dbReference>
<dbReference type="GO" id="GO:0005507">
    <property type="term" value="F:copper ion binding"/>
    <property type="evidence" value="ECO:0007669"/>
    <property type="project" value="InterPro"/>
</dbReference>
<dbReference type="PROSITE" id="PS50846">
    <property type="entry name" value="HMA_2"/>
    <property type="match status" value="2"/>
</dbReference>
<keyword evidence="5" id="KW-0813">Transport</keyword>
<evidence type="ECO:0000259" key="25">
    <source>
        <dbReference type="PROSITE" id="PS50846"/>
    </source>
</evidence>
<evidence type="ECO:0000256" key="17">
    <source>
        <dbReference type="ARBA" id="ARBA00023008"/>
    </source>
</evidence>
<dbReference type="Proteomes" id="UP000611762">
    <property type="component" value="Unassembled WGS sequence"/>
</dbReference>
<evidence type="ECO:0000256" key="6">
    <source>
        <dbReference type="ARBA" id="ARBA00022475"/>
    </source>
</evidence>
<keyword evidence="27" id="KW-1185">Reference proteome</keyword>
<organism evidence="26 27">
    <name type="scientific">Congzhengia minquanensis</name>
    <dbReference type="NCBI Taxonomy" id="2763657"/>
    <lineage>
        <taxon>Bacteria</taxon>
        <taxon>Bacillati</taxon>
        <taxon>Bacillota</taxon>
        <taxon>Clostridia</taxon>
        <taxon>Eubacteriales</taxon>
        <taxon>Oscillospiraceae</taxon>
        <taxon>Congzhengia</taxon>
    </lineage>
</organism>
<keyword evidence="10" id="KW-0677">Repeat</keyword>
<feature type="transmembrane region" description="Helical" evidence="23">
    <location>
        <begin position="205"/>
        <end position="223"/>
    </location>
</feature>
<dbReference type="InterPro" id="IPR017969">
    <property type="entry name" value="Heavy-metal-associated_CS"/>
</dbReference>
<dbReference type="CDD" id="cd00371">
    <property type="entry name" value="HMA"/>
    <property type="match status" value="2"/>
</dbReference>
<keyword evidence="24" id="KW-0175">Coiled coil</keyword>
<evidence type="ECO:0000256" key="14">
    <source>
        <dbReference type="ARBA" id="ARBA00022842"/>
    </source>
</evidence>
<keyword evidence="15" id="KW-1278">Translocase</keyword>
<dbReference type="GO" id="GO:0016887">
    <property type="term" value="F:ATP hydrolysis activity"/>
    <property type="evidence" value="ECO:0007669"/>
    <property type="project" value="InterPro"/>
</dbReference>
<dbReference type="InterPro" id="IPR006122">
    <property type="entry name" value="HMA_Cu_ion-bd"/>
</dbReference>
<comment type="similarity">
    <text evidence="2 23">Belongs to the cation transport ATPase (P-type) (TC 3.A.3) family. Type IB subfamily.</text>
</comment>
<sequence>MKKEKFDVLGMTCSACSSHVEKNVAGVDGVNSVSVSLLTNSMTVEYDEAVTDDSQIINAVTASGYSAKKQGASTAPGTTLEDAADERLHGMKIRLIYSFVFLIPLMYISMGEMIGLPIPGFIAGHQNAVSYSFLQFLLCLPILYVNRVYYISGFKRLFQGAPNMDSLIAIGSGAAVAYGIYVIFKIGYAMGMGDMQSVMHYHMELYFESAATILALITLGKFFEERSKGKTGAAIKALMELAPQTAIVERGGVETEIPSAEVLVGDTIIVKPGMSIPVDGVVIFGESTVDESALTGESIPVEKSVGDKVTGATINKSGYIKVEAKKVGSDTALSEIISLVEEASASKAPIAQLADKISGIFVPAVITIAVITCAVWLLSGADFEFALSCAIAVLVISCPCALGLATPVAIMVGTGRGAANGILIKSGEALQTLQGIETVVLDKTGTITEGKPSVTDMRAANRDTELLLKIAYSLEKQSEHPLSVAIADYANRFDTELMEVTEFEALHGKGVKGSVGDEMYYAGNLKLMQDVGLDTSLFAPELEAFASEGKTPILVADSKSVIGLFAVADKVKPSSQDAVRRLKDMNINVMMLTGDNQKTAAAVAGSIGITQVMAEVLPEDKESKIRAIQENGTKTAMVGDGINDAPALARADVGIAIGAGTDVAIDSADIVLVRNDLMDVASAVRLSKKVLLNIKENLFWAFIYNVIGIPIAAGVFYPLFHFKLSPMFAAAAMSLSSVCVVLNALRLRNFKPEKAQLEDKKEDKKEERSKVKMEVKIEGMSCSHCSGRVEQALNAIDGVSAKVDLEKKTAYVTSSENITEEQIKAAVEDAGYTVVSVK</sequence>
<dbReference type="SUPFAM" id="SSF81665">
    <property type="entry name" value="Calcium ATPase, transmembrane domain M"/>
    <property type="match status" value="1"/>
</dbReference>
<evidence type="ECO:0000256" key="18">
    <source>
        <dbReference type="ARBA" id="ARBA00023065"/>
    </source>
</evidence>
<keyword evidence="9 23" id="KW-0479">Metal-binding</keyword>
<dbReference type="Pfam" id="PF00122">
    <property type="entry name" value="E1-E2_ATPase"/>
    <property type="match status" value="1"/>
</dbReference>
<evidence type="ECO:0000256" key="24">
    <source>
        <dbReference type="SAM" id="Coils"/>
    </source>
</evidence>
<feature type="transmembrane region" description="Helical" evidence="23">
    <location>
        <begin position="726"/>
        <end position="745"/>
    </location>
</feature>
<dbReference type="InterPro" id="IPR027256">
    <property type="entry name" value="P-typ_ATPase_IB"/>
</dbReference>
<protein>
    <recommendedName>
        <fullName evidence="4">Copper-exporting P-type ATPase</fullName>
        <ecNumber evidence="3">7.2.2.8</ecNumber>
    </recommendedName>
    <alternativeName>
        <fullName evidence="20">Copper-exporting P-type ATPase A</fullName>
    </alternativeName>
    <alternativeName>
        <fullName evidence="21">Cu(+)-exporting ATPase</fullName>
    </alternativeName>
</protein>
<dbReference type="InterPro" id="IPR036163">
    <property type="entry name" value="HMA_dom_sf"/>
</dbReference>
<evidence type="ECO:0000256" key="5">
    <source>
        <dbReference type="ARBA" id="ARBA00022448"/>
    </source>
</evidence>
<evidence type="ECO:0000256" key="21">
    <source>
        <dbReference type="ARBA" id="ARBA00033239"/>
    </source>
</evidence>
<dbReference type="Gene3D" id="3.40.50.1000">
    <property type="entry name" value="HAD superfamily/HAD-like"/>
    <property type="match status" value="1"/>
</dbReference>
<dbReference type="PRINTS" id="PR00943">
    <property type="entry name" value="CUATPASE"/>
</dbReference>
<dbReference type="SUPFAM" id="SSF55008">
    <property type="entry name" value="HMA, heavy metal-associated domain"/>
    <property type="match status" value="2"/>
</dbReference>
<name>A0A926DK54_9FIRM</name>
<feature type="domain" description="HMA" evidence="25">
    <location>
        <begin position="771"/>
        <end position="835"/>
    </location>
</feature>
<dbReference type="NCBIfam" id="TIGR01511">
    <property type="entry name" value="ATPase-IB1_Cu"/>
    <property type="match status" value="1"/>
</dbReference>
<dbReference type="InterPro" id="IPR036412">
    <property type="entry name" value="HAD-like_sf"/>
</dbReference>
<dbReference type="NCBIfam" id="TIGR01494">
    <property type="entry name" value="ATPase_P-type"/>
    <property type="match status" value="1"/>
</dbReference>
<keyword evidence="14" id="KW-0460">Magnesium</keyword>
<comment type="caution">
    <text evidence="26">The sequence shown here is derived from an EMBL/GenBank/DDBJ whole genome shotgun (WGS) entry which is preliminary data.</text>
</comment>
<feature type="coiled-coil region" evidence="24">
    <location>
        <begin position="747"/>
        <end position="774"/>
    </location>
</feature>
<evidence type="ECO:0000256" key="11">
    <source>
        <dbReference type="ARBA" id="ARBA00022741"/>
    </source>
</evidence>
<dbReference type="FunFam" id="3.40.50.1000:FF:000144">
    <property type="entry name" value="copper-transporting ATPase 1 isoform X2"/>
    <property type="match status" value="1"/>
</dbReference>
<feature type="transmembrane region" description="Helical" evidence="23">
    <location>
        <begin position="357"/>
        <end position="379"/>
    </location>
</feature>
<dbReference type="InterPro" id="IPR008250">
    <property type="entry name" value="ATPase_P-typ_transduc_dom_A_sf"/>
</dbReference>
<dbReference type="SUPFAM" id="SSF56784">
    <property type="entry name" value="HAD-like"/>
    <property type="match status" value="1"/>
</dbReference>
<evidence type="ECO:0000256" key="15">
    <source>
        <dbReference type="ARBA" id="ARBA00022967"/>
    </source>
</evidence>
<gene>
    <name evidence="26" type="ORF">H8698_05515</name>
</gene>
<dbReference type="Gene3D" id="3.40.1110.10">
    <property type="entry name" value="Calcium-transporting ATPase, cytoplasmic domain N"/>
    <property type="match status" value="1"/>
</dbReference>
<dbReference type="GO" id="GO:0055070">
    <property type="term" value="P:copper ion homeostasis"/>
    <property type="evidence" value="ECO:0007669"/>
    <property type="project" value="TreeGrafter"/>
</dbReference>
<evidence type="ECO:0000256" key="13">
    <source>
        <dbReference type="ARBA" id="ARBA00022840"/>
    </source>
</evidence>
<dbReference type="GO" id="GO:0043682">
    <property type="term" value="F:P-type divalent copper transporter activity"/>
    <property type="evidence" value="ECO:0007669"/>
    <property type="project" value="TreeGrafter"/>
</dbReference>
<evidence type="ECO:0000256" key="19">
    <source>
        <dbReference type="ARBA" id="ARBA00023136"/>
    </source>
</evidence>
<evidence type="ECO:0000256" key="1">
    <source>
        <dbReference type="ARBA" id="ARBA00004651"/>
    </source>
</evidence>
<dbReference type="SFLD" id="SFLDG00002">
    <property type="entry name" value="C1.7:_P-type_atpase_like"/>
    <property type="match status" value="1"/>
</dbReference>
<dbReference type="Pfam" id="PF00702">
    <property type="entry name" value="Hydrolase"/>
    <property type="match status" value="1"/>
</dbReference>
<evidence type="ECO:0000256" key="9">
    <source>
        <dbReference type="ARBA" id="ARBA00022723"/>
    </source>
</evidence>
<dbReference type="PANTHER" id="PTHR43520">
    <property type="entry name" value="ATP7, ISOFORM B"/>
    <property type="match status" value="1"/>
</dbReference>
<evidence type="ECO:0000256" key="23">
    <source>
        <dbReference type="RuleBase" id="RU362081"/>
    </source>
</evidence>
<dbReference type="PRINTS" id="PR00119">
    <property type="entry name" value="CATATPASE"/>
</dbReference>
<feature type="transmembrane region" description="Helical" evidence="23">
    <location>
        <begin position="167"/>
        <end position="190"/>
    </location>
</feature>
<dbReference type="Gene3D" id="2.70.150.10">
    <property type="entry name" value="Calcium-transporting ATPase, cytoplasmic transduction domain A"/>
    <property type="match status" value="1"/>
</dbReference>
<feature type="domain" description="HMA" evidence="25">
    <location>
        <begin position="2"/>
        <end position="68"/>
    </location>
</feature>
<keyword evidence="12" id="KW-0187">Copper transport</keyword>
<evidence type="ECO:0000256" key="20">
    <source>
        <dbReference type="ARBA" id="ARBA00029719"/>
    </source>
</evidence>
<keyword evidence="16 23" id="KW-1133">Transmembrane helix</keyword>
<dbReference type="InterPro" id="IPR023299">
    <property type="entry name" value="ATPase_P-typ_cyto_dom_N"/>
</dbReference>
<keyword evidence="6 23" id="KW-1003">Cell membrane</keyword>
<dbReference type="GO" id="GO:0005524">
    <property type="term" value="F:ATP binding"/>
    <property type="evidence" value="ECO:0007669"/>
    <property type="project" value="UniProtKB-UniRule"/>
</dbReference>
<comment type="subcellular location">
    <subcellularLocation>
        <location evidence="1">Cell membrane</location>
        <topology evidence="1">Multi-pass membrane protein</topology>
    </subcellularLocation>
</comment>
<dbReference type="SUPFAM" id="SSF81653">
    <property type="entry name" value="Calcium ATPase, transduction domain A"/>
    <property type="match status" value="1"/>
</dbReference>
<dbReference type="InterPro" id="IPR023298">
    <property type="entry name" value="ATPase_P-typ_TM_dom_sf"/>
</dbReference>
<dbReference type="EMBL" id="JACRSU010000002">
    <property type="protein sequence ID" value="MBC8540430.1"/>
    <property type="molecule type" value="Genomic_DNA"/>
</dbReference>
<dbReference type="AlphaFoldDB" id="A0A926DK54"/>
<dbReference type="PANTHER" id="PTHR43520:SF8">
    <property type="entry name" value="P-TYPE CU(+) TRANSPORTER"/>
    <property type="match status" value="1"/>
</dbReference>
<keyword evidence="19 23" id="KW-0472">Membrane</keyword>
<dbReference type="NCBIfam" id="TIGR01525">
    <property type="entry name" value="ATPase-IB_hvy"/>
    <property type="match status" value="1"/>
</dbReference>
<evidence type="ECO:0000256" key="3">
    <source>
        <dbReference type="ARBA" id="ARBA00012517"/>
    </source>
</evidence>
<comment type="catalytic activity">
    <reaction evidence="22">
        <text>Cu(+)(in) + ATP + H2O = Cu(+)(out) + ADP + phosphate + H(+)</text>
        <dbReference type="Rhea" id="RHEA:25792"/>
        <dbReference type="ChEBI" id="CHEBI:15377"/>
        <dbReference type="ChEBI" id="CHEBI:15378"/>
        <dbReference type="ChEBI" id="CHEBI:30616"/>
        <dbReference type="ChEBI" id="CHEBI:43474"/>
        <dbReference type="ChEBI" id="CHEBI:49552"/>
        <dbReference type="ChEBI" id="CHEBI:456216"/>
        <dbReference type="EC" id="7.2.2.8"/>
    </reaction>
</comment>
<dbReference type="Pfam" id="PF00403">
    <property type="entry name" value="HMA"/>
    <property type="match status" value="2"/>
</dbReference>
<keyword evidence="17" id="KW-0186">Copper</keyword>
<dbReference type="RefSeq" id="WP_283245400.1">
    <property type="nucleotide sequence ID" value="NZ_JACRSU010000002.1"/>
</dbReference>
<dbReference type="NCBIfam" id="TIGR00003">
    <property type="entry name" value="copper ion binding protein"/>
    <property type="match status" value="2"/>
</dbReference>
<evidence type="ECO:0000256" key="10">
    <source>
        <dbReference type="ARBA" id="ARBA00022737"/>
    </source>
</evidence>
<dbReference type="PROSITE" id="PS01047">
    <property type="entry name" value="HMA_1"/>
    <property type="match status" value="2"/>
</dbReference>
<dbReference type="InterPro" id="IPR023214">
    <property type="entry name" value="HAD_sf"/>
</dbReference>
<keyword evidence="8 23" id="KW-0812">Transmembrane</keyword>
<dbReference type="SFLD" id="SFLDS00003">
    <property type="entry name" value="Haloacid_Dehalogenase"/>
    <property type="match status" value="1"/>
</dbReference>
<evidence type="ECO:0000256" key="8">
    <source>
        <dbReference type="ARBA" id="ARBA00022692"/>
    </source>
</evidence>
<feature type="transmembrane region" description="Helical" evidence="23">
    <location>
        <begin position="385"/>
        <end position="410"/>
    </location>
</feature>
<dbReference type="FunFam" id="3.30.70.100:FF:000005">
    <property type="entry name" value="Copper-exporting P-type ATPase A"/>
    <property type="match status" value="1"/>
</dbReference>
<dbReference type="SFLD" id="SFLDF00027">
    <property type="entry name" value="p-type_atpase"/>
    <property type="match status" value="1"/>
</dbReference>
<dbReference type="InterPro" id="IPR006121">
    <property type="entry name" value="HMA_dom"/>
</dbReference>
<evidence type="ECO:0000256" key="7">
    <source>
        <dbReference type="ARBA" id="ARBA00022553"/>
    </source>
</evidence>
<evidence type="ECO:0000256" key="16">
    <source>
        <dbReference type="ARBA" id="ARBA00022989"/>
    </source>
</evidence>
<feature type="transmembrane region" description="Helical" evidence="23">
    <location>
        <begin position="95"/>
        <end position="116"/>
    </location>
</feature>
<dbReference type="Gene3D" id="3.30.70.100">
    <property type="match status" value="2"/>
</dbReference>
<dbReference type="InterPro" id="IPR001757">
    <property type="entry name" value="P_typ_ATPase"/>
</dbReference>
<evidence type="ECO:0000256" key="2">
    <source>
        <dbReference type="ARBA" id="ARBA00006024"/>
    </source>
</evidence>
<feature type="transmembrane region" description="Helical" evidence="23">
    <location>
        <begin position="698"/>
        <end position="720"/>
    </location>
</feature>
<keyword evidence="18" id="KW-0406">Ion transport</keyword>
<evidence type="ECO:0000256" key="4">
    <source>
        <dbReference type="ARBA" id="ARBA00015102"/>
    </source>
</evidence>
<reference evidence="26" key="1">
    <citation type="submission" date="2020-08" db="EMBL/GenBank/DDBJ databases">
        <title>Genome public.</title>
        <authorList>
            <person name="Liu C."/>
            <person name="Sun Q."/>
        </authorList>
    </citation>
    <scope>NUCLEOTIDE SEQUENCE</scope>
    <source>
        <strain evidence="26">H8</strain>
    </source>
</reference>
<dbReference type="FunFam" id="2.70.150.10:FF:000002">
    <property type="entry name" value="Copper-transporting ATPase 1, putative"/>
    <property type="match status" value="1"/>
</dbReference>
<dbReference type="GO" id="GO:0140581">
    <property type="term" value="F:P-type monovalent copper transporter activity"/>
    <property type="evidence" value="ECO:0007669"/>
    <property type="project" value="UniProtKB-EC"/>
</dbReference>
<proteinExistence type="inferred from homology"/>
<dbReference type="PROSITE" id="PS00154">
    <property type="entry name" value="ATPASE_E1_E2"/>
    <property type="match status" value="1"/>
</dbReference>
<feature type="transmembrane region" description="Helical" evidence="23">
    <location>
        <begin position="128"/>
        <end position="146"/>
    </location>
</feature>
<dbReference type="InterPro" id="IPR018303">
    <property type="entry name" value="ATPase_P-typ_P_site"/>
</dbReference>
<evidence type="ECO:0000313" key="26">
    <source>
        <dbReference type="EMBL" id="MBC8540430.1"/>
    </source>
</evidence>
<dbReference type="EC" id="7.2.2.8" evidence="3"/>
<dbReference type="InterPro" id="IPR059000">
    <property type="entry name" value="ATPase_P-type_domA"/>
</dbReference>
<evidence type="ECO:0000256" key="12">
    <source>
        <dbReference type="ARBA" id="ARBA00022796"/>
    </source>
</evidence>
<evidence type="ECO:0000313" key="27">
    <source>
        <dbReference type="Proteomes" id="UP000611762"/>
    </source>
</evidence>
<accession>A0A926DK54</accession>